<evidence type="ECO:0000256" key="1">
    <source>
        <dbReference type="ARBA" id="ARBA00012513"/>
    </source>
</evidence>
<organism evidence="9 10">
    <name type="scientific">Vicia faba</name>
    <name type="common">Broad bean</name>
    <name type="synonym">Faba vulgaris</name>
    <dbReference type="NCBI Taxonomy" id="3906"/>
    <lineage>
        <taxon>Eukaryota</taxon>
        <taxon>Viridiplantae</taxon>
        <taxon>Streptophyta</taxon>
        <taxon>Embryophyta</taxon>
        <taxon>Tracheophyta</taxon>
        <taxon>Spermatophyta</taxon>
        <taxon>Magnoliopsida</taxon>
        <taxon>eudicotyledons</taxon>
        <taxon>Gunneridae</taxon>
        <taxon>Pentapetalae</taxon>
        <taxon>rosids</taxon>
        <taxon>fabids</taxon>
        <taxon>Fabales</taxon>
        <taxon>Fabaceae</taxon>
        <taxon>Papilionoideae</taxon>
        <taxon>50 kb inversion clade</taxon>
        <taxon>NPAAA clade</taxon>
        <taxon>Hologalegina</taxon>
        <taxon>IRL clade</taxon>
        <taxon>Fabeae</taxon>
        <taxon>Vicia</taxon>
    </lineage>
</organism>
<dbReference type="EC" id="2.7.11.1" evidence="1"/>
<evidence type="ECO:0000256" key="4">
    <source>
        <dbReference type="ARBA" id="ARBA00022741"/>
    </source>
</evidence>
<evidence type="ECO:0000256" key="2">
    <source>
        <dbReference type="ARBA" id="ARBA00022527"/>
    </source>
</evidence>
<evidence type="ECO:0000256" key="3">
    <source>
        <dbReference type="ARBA" id="ARBA00022679"/>
    </source>
</evidence>
<dbReference type="GO" id="GO:0005524">
    <property type="term" value="F:ATP binding"/>
    <property type="evidence" value="ECO:0007669"/>
    <property type="project" value="UniProtKB-KW"/>
</dbReference>
<keyword evidence="4" id="KW-0547">Nucleotide-binding</keyword>
<evidence type="ECO:0000256" key="5">
    <source>
        <dbReference type="ARBA" id="ARBA00022777"/>
    </source>
</evidence>
<keyword evidence="6" id="KW-0067">ATP-binding</keyword>
<proteinExistence type="predicted"/>
<evidence type="ECO:0000256" key="8">
    <source>
        <dbReference type="ARBA" id="ARBA00048679"/>
    </source>
</evidence>
<dbReference type="AlphaFoldDB" id="A0AAV0Z2B0"/>
<dbReference type="GO" id="GO:0004674">
    <property type="term" value="F:protein serine/threonine kinase activity"/>
    <property type="evidence" value="ECO:0007669"/>
    <property type="project" value="UniProtKB-KW"/>
</dbReference>
<keyword evidence="2" id="KW-0723">Serine/threonine-protein kinase</keyword>
<evidence type="ECO:0000313" key="10">
    <source>
        <dbReference type="Proteomes" id="UP001157006"/>
    </source>
</evidence>
<comment type="catalytic activity">
    <reaction evidence="7">
        <text>L-threonyl-[protein] + ATP = O-phospho-L-threonyl-[protein] + ADP + H(+)</text>
        <dbReference type="Rhea" id="RHEA:46608"/>
        <dbReference type="Rhea" id="RHEA-COMP:11060"/>
        <dbReference type="Rhea" id="RHEA-COMP:11605"/>
        <dbReference type="ChEBI" id="CHEBI:15378"/>
        <dbReference type="ChEBI" id="CHEBI:30013"/>
        <dbReference type="ChEBI" id="CHEBI:30616"/>
        <dbReference type="ChEBI" id="CHEBI:61977"/>
        <dbReference type="ChEBI" id="CHEBI:456216"/>
        <dbReference type="EC" id="2.7.11.1"/>
    </reaction>
</comment>
<protein>
    <recommendedName>
        <fullName evidence="1">non-specific serine/threonine protein kinase</fullName>
        <ecNumber evidence="1">2.7.11.1</ecNumber>
    </recommendedName>
</protein>
<keyword evidence="5" id="KW-0418">Kinase</keyword>
<dbReference type="Proteomes" id="UP001157006">
    <property type="component" value="Chromosome 1L"/>
</dbReference>
<sequence length="121" mass="13765">MHRPHLHLLQRPHNQSRSQLQRPYLHRISTASAAAGDTVSSAIIRRPHRSSDPNWTAIKAVTNLSSQGRLHLRHLNLLHHLGSGDLGRVFLCRLRDYDAANFALKTIEIQKDFLSPKSPRD</sequence>
<accession>A0AAV0Z2B0</accession>
<gene>
    <name evidence="9" type="ORF">VFH_I459680</name>
</gene>
<dbReference type="EMBL" id="OX451736">
    <property type="protein sequence ID" value="CAI8590832.1"/>
    <property type="molecule type" value="Genomic_DNA"/>
</dbReference>
<name>A0AAV0Z2B0_VICFA</name>
<evidence type="ECO:0000313" key="9">
    <source>
        <dbReference type="EMBL" id="CAI8590832.1"/>
    </source>
</evidence>
<evidence type="ECO:0000256" key="7">
    <source>
        <dbReference type="ARBA" id="ARBA00047899"/>
    </source>
</evidence>
<reference evidence="9 10" key="1">
    <citation type="submission" date="2023-01" db="EMBL/GenBank/DDBJ databases">
        <authorList>
            <person name="Kreplak J."/>
        </authorList>
    </citation>
    <scope>NUCLEOTIDE SEQUENCE [LARGE SCALE GENOMIC DNA]</scope>
</reference>
<keyword evidence="10" id="KW-1185">Reference proteome</keyword>
<keyword evidence="3" id="KW-0808">Transferase</keyword>
<evidence type="ECO:0000256" key="6">
    <source>
        <dbReference type="ARBA" id="ARBA00022840"/>
    </source>
</evidence>
<comment type="catalytic activity">
    <reaction evidence="8">
        <text>L-seryl-[protein] + ATP = O-phospho-L-seryl-[protein] + ADP + H(+)</text>
        <dbReference type="Rhea" id="RHEA:17989"/>
        <dbReference type="Rhea" id="RHEA-COMP:9863"/>
        <dbReference type="Rhea" id="RHEA-COMP:11604"/>
        <dbReference type="ChEBI" id="CHEBI:15378"/>
        <dbReference type="ChEBI" id="CHEBI:29999"/>
        <dbReference type="ChEBI" id="CHEBI:30616"/>
        <dbReference type="ChEBI" id="CHEBI:83421"/>
        <dbReference type="ChEBI" id="CHEBI:456216"/>
        <dbReference type="EC" id="2.7.11.1"/>
    </reaction>
</comment>
<dbReference type="PANTHER" id="PTHR45637">
    <property type="entry name" value="FLIPPASE KINASE 1-RELATED"/>
    <property type="match status" value="1"/>
</dbReference>